<dbReference type="InterPro" id="IPR020846">
    <property type="entry name" value="MFS_dom"/>
</dbReference>
<feature type="transmembrane region" description="Helical" evidence="1">
    <location>
        <begin position="52"/>
        <end position="72"/>
    </location>
</feature>
<proteinExistence type="predicted"/>
<feature type="transmembrane region" description="Helical" evidence="1">
    <location>
        <begin position="171"/>
        <end position="194"/>
    </location>
</feature>
<dbReference type="Pfam" id="PF07690">
    <property type="entry name" value="MFS_1"/>
    <property type="match status" value="1"/>
</dbReference>
<feature type="transmembrane region" description="Helical" evidence="1">
    <location>
        <begin position="348"/>
        <end position="371"/>
    </location>
</feature>
<keyword evidence="1" id="KW-0472">Membrane</keyword>
<dbReference type="GO" id="GO:0022857">
    <property type="term" value="F:transmembrane transporter activity"/>
    <property type="evidence" value="ECO:0007669"/>
    <property type="project" value="InterPro"/>
</dbReference>
<feature type="domain" description="Major facilitator superfamily (MFS) profile" evidence="2">
    <location>
        <begin position="10"/>
        <end position="409"/>
    </location>
</feature>
<feature type="transmembrane region" description="Helical" evidence="1">
    <location>
        <begin position="103"/>
        <end position="130"/>
    </location>
</feature>
<name>A0AAP2Z0A6_9EURY</name>
<dbReference type="PANTHER" id="PTHR23523">
    <property type="match status" value="1"/>
</dbReference>
<evidence type="ECO:0000313" key="4">
    <source>
        <dbReference type="Proteomes" id="UP001321018"/>
    </source>
</evidence>
<dbReference type="AlphaFoldDB" id="A0AAP2Z0A6"/>
<dbReference type="Gene3D" id="1.20.1250.20">
    <property type="entry name" value="MFS general substrate transporter like domains"/>
    <property type="match status" value="1"/>
</dbReference>
<dbReference type="PANTHER" id="PTHR23523:SF2">
    <property type="entry name" value="2-NITROIMIDAZOLE TRANSPORTER"/>
    <property type="match status" value="1"/>
</dbReference>
<dbReference type="RefSeq" id="WP_338004694.1">
    <property type="nucleotide sequence ID" value="NZ_JAOPKA010000011.1"/>
</dbReference>
<dbReference type="PROSITE" id="PS50850">
    <property type="entry name" value="MFS"/>
    <property type="match status" value="1"/>
</dbReference>
<keyword evidence="1" id="KW-0812">Transmembrane</keyword>
<sequence>MSEQGEVTLRAYGLVLAATVSYTSLTFIWFTLPAYLSVIIEEVGLTGTEAGILAGAVPLTYIPLALFTGVAVDRIGLDYSLAAGLLIFGLAQIGRSFATGFPSLLACTLLIGVGATVITFGLPKLVSILFPPAETGFPSSIYLVGAAAGTASAFAIGRPVIGPFLGGWRPLFLWSGVFAVGYAVVWFTTARVFSLEGTTPEHERSEDATLASNSISRDIRAILAHRELRLVVVVGTVYLLVIHGMQGWLPTILESRGMDPGPAGQATSLLIGANVVGILVVPTVADRLEARRAAVMTCGCVIFVGLAGVLAGGIGLLMAAGVVATGFGVGGLSPLIRAIPPELEGIGARLTGTAVGFVFAVGEIGGFLGPVLIGTLHDLTGSFAPGLLVLAGGAVVAVGAGYAMQDVSG</sequence>
<reference evidence="3" key="1">
    <citation type="submission" date="2022-09" db="EMBL/GenBank/DDBJ databases">
        <title>Enrichment on poylsaccharides allowed isolation of novel metabolic and taxonomic groups of Haloarchaea.</title>
        <authorList>
            <person name="Sorokin D.Y."/>
            <person name="Elcheninov A.G."/>
            <person name="Khizhniak T.V."/>
            <person name="Kolganova T.V."/>
            <person name="Kublanov I.V."/>
        </authorList>
    </citation>
    <scope>NUCLEOTIDE SEQUENCE</scope>
    <source>
        <strain evidence="3">AArc-xg1-1</strain>
    </source>
</reference>
<feature type="transmembrane region" description="Helical" evidence="1">
    <location>
        <begin position="12"/>
        <end position="32"/>
    </location>
</feature>
<feature type="transmembrane region" description="Helical" evidence="1">
    <location>
        <begin position="230"/>
        <end position="249"/>
    </location>
</feature>
<accession>A0AAP2Z0A6</accession>
<feature type="transmembrane region" description="Helical" evidence="1">
    <location>
        <begin position="142"/>
        <end position="165"/>
    </location>
</feature>
<keyword evidence="1" id="KW-1133">Transmembrane helix</keyword>
<organism evidence="3 4">
    <name type="scientific">Natronoglomus mannanivorans</name>
    <dbReference type="NCBI Taxonomy" id="2979990"/>
    <lineage>
        <taxon>Archaea</taxon>
        <taxon>Methanobacteriati</taxon>
        <taxon>Methanobacteriota</taxon>
        <taxon>Stenosarchaea group</taxon>
        <taxon>Halobacteria</taxon>
        <taxon>Halobacteriales</taxon>
        <taxon>Natrialbaceae</taxon>
        <taxon>Natronoglomus</taxon>
    </lineage>
</organism>
<dbReference type="Proteomes" id="UP001321018">
    <property type="component" value="Unassembled WGS sequence"/>
</dbReference>
<evidence type="ECO:0000259" key="2">
    <source>
        <dbReference type="PROSITE" id="PS50850"/>
    </source>
</evidence>
<protein>
    <submittedName>
        <fullName evidence="3">MFS transporter</fullName>
    </submittedName>
</protein>
<dbReference type="EMBL" id="JAOPKA010000011">
    <property type="protein sequence ID" value="MCU4742884.1"/>
    <property type="molecule type" value="Genomic_DNA"/>
</dbReference>
<evidence type="ECO:0000313" key="3">
    <source>
        <dbReference type="EMBL" id="MCU4742884.1"/>
    </source>
</evidence>
<feature type="transmembrane region" description="Helical" evidence="1">
    <location>
        <begin position="79"/>
        <end position="97"/>
    </location>
</feature>
<feature type="transmembrane region" description="Helical" evidence="1">
    <location>
        <begin position="383"/>
        <end position="404"/>
    </location>
</feature>
<dbReference type="SUPFAM" id="SSF103473">
    <property type="entry name" value="MFS general substrate transporter"/>
    <property type="match status" value="1"/>
</dbReference>
<dbReference type="InterPro" id="IPR036259">
    <property type="entry name" value="MFS_trans_sf"/>
</dbReference>
<dbReference type="InterPro" id="IPR052524">
    <property type="entry name" value="MFS_Cyanate_Porter"/>
</dbReference>
<comment type="caution">
    <text evidence="3">The sequence shown here is derived from an EMBL/GenBank/DDBJ whole genome shotgun (WGS) entry which is preliminary data.</text>
</comment>
<gene>
    <name evidence="3" type="ORF">OB960_15965</name>
</gene>
<dbReference type="InterPro" id="IPR011701">
    <property type="entry name" value="MFS"/>
</dbReference>
<feature type="transmembrane region" description="Helical" evidence="1">
    <location>
        <begin position="261"/>
        <end position="281"/>
    </location>
</feature>
<evidence type="ECO:0000256" key="1">
    <source>
        <dbReference type="SAM" id="Phobius"/>
    </source>
</evidence>